<evidence type="ECO:0000256" key="1">
    <source>
        <dbReference type="SAM" id="MobiDB-lite"/>
    </source>
</evidence>
<evidence type="ECO:0000313" key="2">
    <source>
        <dbReference type="EMBL" id="HJG29024.1"/>
    </source>
</evidence>
<dbReference type="AlphaFoldDB" id="A0A921IKQ5"/>
<reference evidence="2" key="2">
    <citation type="submission" date="2021-09" db="EMBL/GenBank/DDBJ databases">
        <authorList>
            <person name="Gilroy R."/>
        </authorList>
    </citation>
    <scope>NUCLEOTIDE SEQUENCE</scope>
    <source>
        <strain evidence="2">ChiBcec21-2208</strain>
    </source>
</reference>
<sequence>MKDKASQQFYEAVSEALKNRGFSTHFTEEGELAVRHDKVPGNLKLLCTIGENGVVYCSSSDFKNPFKKKLLEEVLESIYEVAPPTRQQSASPKRSRGNLERG</sequence>
<protein>
    <submittedName>
        <fullName evidence="2">Uncharacterized protein</fullName>
    </submittedName>
</protein>
<dbReference type="EMBL" id="DYVE01000264">
    <property type="protein sequence ID" value="HJG29024.1"/>
    <property type="molecule type" value="Genomic_DNA"/>
</dbReference>
<gene>
    <name evidence="2" type="ORF">K8V20_10345</name>
</gene>
<comment type="caution">
    <text evidence="2">The sequence shown here is derived from an EMBL/GenBank/DDBJ whole genome shotgun (WGS) entry which is preliminary data.</text>
</comment>
<proteinExistence type="predicted"/>
<organism evidence="2 3">
    <name type="scientific">Subdoligranulum variabile</name>
    <dbReference type="NCBI Taxonomy" id="214851"/>
    <lineage>
        <taxon>Bacteria</taxon>
        <taxon>Bacillati</taxon>
        <taxon>Bacillota</taxon>
        <taxon>Clostridia</taxon>
        <taxon>Eubacteriales</taxon>
        <taxon>Oscillospiraceae</taxon>
        <taxon>Subdoligranulum</taxon>
    </lineage>
</organism>
<name>A0A921IKQ5_9FIRM</name>
<accession>A0A921IKQ5</accession>
<evidence type="ECO:0000313" key="3">
    <source>
        <dbReference type="Proteomes" id="UP000782880"/>
    </source>
</evidence>
<feature type="region of interest" description="Disordered" evidence="1">
    <location>
        <begin position="81"/>
        <end position="102"/>
    </location>
</feature>
<reference evidence="2" key="1">
    <citation type="journal article" date="2021" name="PeerJ">
        <title>Extensive microbial diversity within the chicken gut microbiome revealed by metagenomics and culture.</title>
        <authorList>
            <person name="Gilroy R."/>
            <person name="Ravi A."/>
            <person name="Getino M."/>
            <person name="Pursley I."/>
            <person name="Horton D.L."/>
            <person name="Alikhan N.F."/>
            <person name="Baker D."/>
            <person name="Gharbi K."/>
            <person name="Hall N."/>
            <person name="Watson M."/>
            <person name="Adriaenssens E.M."/>
            <person name="Foster-Nyarko E."/>
            <person name="Jarju S."/>
            <person name="Secka A."/>
            <person name="Antonio M."/>
            <person name="Oren A."/>
            <person name="Chaudhuri R.R."/>
            <person name="La Ragione R."/>
            <person name="Hildebrand F."/>
            <person name="Pallen M.J."/>
        </authorList>
    </citation>
    <scope>NUCLEOTIDE SEQUENCE</scope>
    <source>
        <strain evidence="2">ChiBcec21-2208</strain>
    </source>
</reference>
<dbReference type="Proteomes" id="UP000782880">
    <property type="component" value="Unassembled WGS sequence"/>
</dbReference>